<dbReference type="OrthoDB" id="7409988at2"/>
<reference evidence="3 4" key="1">
    <citation type="submission" date="2019-12" db="EMBL/GenBank/DDBJ databases">
        <title>Genomic-based taxomic classification of the family Erythrobacteraceae.</title>
        <authorList>
            <person name="Xu L."/>
        </authorList>
    </citation>
    <scope>NUCLEOTIDE SEQUENCE [LARGE SCALE GENOMIC DNA]</scope>
    <source>
        <strain evidence="3 4">DSM 16225</strain>
    </source>
</reference>
<feature type="signal peptide" evidence="1">
    <location>
        <begin position="1"/>
        <end position="21"/>
    </location>
</feature>
<dbReference type="InterPro" id="IPR018637">
    <property type="entry name" value="DUF2059"/>
</dbReference>
<keyword evidence="4" id="KW-1185">Reference proteome</keyword>
<evidence type="ECO:0000259" key="2">
    <source>
        <dbReference type="Pfam" id="PF09832"/>
    </source>
</evidence>
<dbReference type="EMBL" id="WTYF01000004">
    <property type="protein sequence ID" value="MXO52022.1"/>
    <property type="molecule type" value="Genomic_DNA"/>
</dbReference>
<proteinExistence type="predicted"/>
<evidence type="ECO:0000313" key="4">
    <source>
        <dbReference type="Proteomes" id="UP000444185"/>
    </source>
</evidence>
<feature type="chain" id="PRO_5032638111" evidence="1">
    <location>
        <begin position="22"/>
        <end position="268"/>
    </location>
</feature>
<keyword evidence="1" id="KW-0732">Signal</keyword>
<evidence type="ECO:0000256" key="1">
    <source>
        <dbReference type="SAM" id="SignalP"/>
    </source>
</evidence>
<sequence length="268" mass="28629">MTRWLLALGAPLAFAAQPLAAQDNSAEEADMMAAMAEVFAAPPLTAEQQARLPLATTVVDKLMPQGTMGEVMGSMFEGMLGPMMKLAEKAPPNLAEHIGYDASELDLTDEQVIEIAAIVDPAWRERREREGALMQEVMVDLMTAMEPAIRKGMSEAYAATFSVAELNDISAFFSTPSGATFARKSYQLANDPRIMGAAMGSLPVMLEQFAAMEAKMAAVTAELGAKRTYATLTAAQKERIMGLAGLSAEELELGMQVAAEAAAEQNPF</sequence>
<organism evidence="3 4">
    <name type="scientific">Qipengyuania gaetbuli</name>
    <dbReference type="NCBI Taxonomy" id="266952"/>
    <lineage>
        <taxon>Bacteria</taxon>
        <taxon>Pseudomonadati</taxon>
        <taxon>Pseudomonadota</taxon>
        <taxon>Alphaproteobacteria</taxon>
        <taxon>Sphingomonadales</taxon>
        <taxon>Erythrobacteraceae</taxon>
        <taxon>Qipengyuania</taxon>
    </lineage>
</organism>
<dbReference type="AlphaFoldDB" id="A0A844Y4N5"/>
<protein>
    <submittedName>
        <fullName evidence="3">DUF2059 domain-containing protein</fullName>
    </submittedName>
</protein>
<dbReference type="Pfam" id="PF09832">
    <property type="entry name" value="DUF2059"/>
    <property type="match status" value="1"/>
</dbReference>
<comment type="caution">
    <text evidence="3">The sequence shown here is derived from an EMBL/GenBank/DDBJ whole genome shotgun (WGS) entry which is preliminary data.</text>
</comment>
<accession>A0A844Y4N5</accession>
<feature type="domain" description="DUF2059" evidence="2">
    <location>
        <begin position="149"/>
        <end position="190"/>
    </location>
</feature>
<dbReference type="Proteomes" id="UP000444185">
    <property type="component" value="Unassembled WGS sequence"/>
</dbReference>
<name>A0A844Y4N5_9SPHN</name>
<evidence type="ECO:0000313" key="3">
    <source>
        <dbReference type="EMBL" id="MXO52022.1"/>
    </source>
</evidence>
<gene>
    <name evidence="3" type="ORF">GRI42_11985</name>
</gene>
<dbReference type="RefSeq" id="WP_160608704.1">
    <property type="nucleotide sequence ID" value="NZ_WTYF01000004.1"/>
</dbReference>